<dbReference type="InterPro" id="IPR051695">
    <property type="entry name" value="Phosphoglycerate_Mutase"/>
</dbReference>
<dbReference type="EMBL" id="HBHK01003669">
    <property type="protein sequence ID" value="CAD9667726.1"/>
    <property type="molecule type" value="Transcribed_RNA"/>
</dbReference>
<dbReference type="PANTHER" id="PTHR46517:SF1">
    <property type="entry name" value="FRUCTOSE-2,6-BISPHOSPHATASE TIGAR"/>
    <property type="match status" value="1"/>
</dbReference>
<dbReference type="InterPro" id="IPR029033">
    <property type="entry name" value="His_PPase_superfam"/>
</dbReference>
<dbReference type="InterPro" id="IPR013078">
    <property type="entry name" value="His_Pase_superF_clade-1"/>
</dbReference>
<accession>A0A7S2REH2</accession>
<dbReference type="GO" id="GO:0005829">
    <property type="term" value="C:cytosol"/>
    <property type="evidence" value="ECO:0007669"/>
    <property type="project" value="TreeGrafter"/>
</dbReference>
<evidence type="ECO:0000313" key="4">
    <source>
        <dbReference type="EMBL" id="CAD9667726.1"/>
    </source>
</evidence>
<dbReference type="InterPro" id="IPR001345">
    <property type="entry name" value="PG/BPGM_mutase_AS"/>
</dbReference>
<evidence type="ECO:0008006" key="5">
    <source>
        <dbReference type="Google" id="ProtNLM"/>
    </source>
</evidence>
<dbReference type="PANTHER" id="PTHR46517">
    <property type="entry name" value="FRUCTOSE-2,6-BISPHOSPHATASE TIGAR"/>
    <property type="match status" value="1"/>
</dbReference>
<dbReference type="CDD" id="cd07067">
    <property type="entry name" value="HP_PGM_like"/>
    <property type="match status" value="1"/>
</dbReference>
<name>A0A7S2REH2_9STRA</name>
<reference evidence="4" key="1">
    <citation type="submission" date="2021-01" db="EMBL/GenBank/DDBJ databases">
        <authorList>
            <person name="Corre E."/>
            <person name="Pelletier E."/>
            <person name="Niang G."/>
            <person name="Scheremetjew M."/>
            <person name="Finn R."/>
            <person name="Kale V."/>
            <person name="Holt S."/>
            <person name="Cochrane G."/>
            <person name="Meng A."/>
            <person name="Brown T."/>
            <person name="Cohen L."/>
        </authorList>
    </citation>
    <scope>NUCLEOTIDE SEQUENCE</scope>
    <source>
        <strain evidence="4">NY070348D</strain>
    </source>
</reference>
<dbReference type="SUPFAM" id="SSF53254">
    <property type="entry name" value="Phosphoglycerate mutase-like"/>
    <property type="match status" value="1"/>
</dbReference>
<dbReference type="Pfam" id="PF00300">
    <property type="entry name" value="His_Phos_1"/>
    <property type="match status" value="1"/>
</dbReference>
<feature type="binding site" evidence="3">
    <location>
        <begin position="7"/>
        <end position="14"/>
    </location>
    <ligand>
        <name>substrate</name>
    </ligand>
</feature>
<dbReference type="Gene3D" id="3.40.50.1240">
    <property type="entry name" value="Phosphoglycerate mutase-like"/>
    <property type="match status" value="1"/>
</dbReference>
<evidence type="ECO:0000256" key="3">
    <source>
        <dbReference type="PIRSR" id="PIRSR613078-2"/>
    </source>
</evidence>
<dbReference type="AlphaFoldDB" id="A0A7S2REH2"/>
<organism evidence="4">
    <name type="scientific">Mucochytrium quahogii</name>
    <dbReference type="NCBI Taxonomy" id="96639"/>
    <lineage>
        <taxon>Eukaryota</taxon>
        <taxon>Sar</taxon>
        <taxon>Stramenopiles</taxon>
        <taxon>Bigyra</taxon>
        <taxon>Labyrinthulomycetes</taxon>
        <taxon>Thraustochytrida</taxon>
        <taxon>Thraustochytriidae</taxon>
        <taxon>Mucochytrium</taxon>
    </lineage>
</organism>
<dbReference type="PROSITE" id="PS00175">
    <property type="entry name" value="PG_MUTASE"/>
    <property type="match status" value="1"/>
</dbReference>
<dbReference type="GO" id="GO:0004331">
    <property type="term" value="F:fructose-2,6-bisphosphate 2-phosphatase activity"/>
    <property type="evidence" value="ECO:0007669"/>
    <property type="project" value="TreeGrafter"/>
</dbReference>
<gene>
    <name evidence="4" type="ORF">QSP1433_LOCUS2187</name>
</gene>
<dbReference type="GO" id="GO:0043456">
    <property type="term" value="P:regulation of pentose-phosphate shunt"/>
    <property type="evidence" value="ECO:0007669"/>
    <property type="project" value="TreeGrafter"/>
</dbReference>
<dbReference type="GO" id="GO:0045820">
    <property type="term" value="P:negative regulation of glycolytic process"/>
    <property type="evidence" value="ECO:0007669"/>
    <property type="project" value="TreeGrafter"/>
</dbReference>
<sequence>MKVLLVRHGETDGNKSKRLQLATVPLNANGFEQARLAGQRIAADFNVGAIVSSDLQRAKDTAGCISKEAGVEIELSPLLQERNFGDLRGTPFAELMKKNIRPFEKGFHPPNGESIDVFRDRVDQAWVHIQKLGAALPEQEVLVVVTHGLVLDHLAKKYVDIPEDMRQYRIIPFRNTSVTLLNVVPGSRTGQVVDNVLNDDSHLESGHRDKAFGTYVSKL</sequence>
<keyword evidence="1" id="KW-0378">Hydrolase</keyword>
<feature type="active site" description="Proton donor/acceptor" evidence="2">
    <location>
        <position position="81"/>
    </location>
</feature>
<feature type="active site" description="Tele-phosphohistidine intermediate" evidence="2">
    <location>
        <position position="8"/>
    </location>
</feature>
<evidence type="ECO:0000256" key="2">
    <source>
        <dbReference type="PIRSR" id="PIRSR613078-1"/>
    </source>
</evidence>
<proteinExistence type="predicted"/>
<evidence type="ECO:0000256" key="1">
    <source>
        <dbReference type="ARBA" id="ARBA00022801"/>
    </source>
</evidence>
<dbReference type="SMART" id="SM00855">
    <property type="entry name" value="PGAM"/>
    <property type="match status" value="1"/>
</dbReference>
<protein>
    <recommendedName>
        <fullName evidence="5">Phosphoglycerate mutase</fullName>
    </recommendedName>
</protein>
<feature type="binding site" evidence="3">
    <location>
        <position position="57"/>
    </location>
    <ligand>
        <name>substrate</name>
    </ligand>
</feature>